<comment type="similarity">
    <text evidence="2 8">Belongs to the dynein light chain family.</text>
</comment>
<dbReference type="PROSITE" id="PS01239">
    <property type="entry name" value="DYNEIN_LIGHT_1"/>
    <property type="match status" value="1"/>
</dbReference>
<evidence type="ECO:0000256" key="4">
    <source>
        <dbReference type="ARBA" id="ARBA00022701"/>
    </source>
</evidence>
<keyword evidence="4 8" id="KW-0493">Microtubule</keyword>
<dbReference type="InterPro" id="IPR001372">
    <property type="entry name" value="Dynein_light_chain_typ-1/2"/>
</dbReference>
<dbReference type="InParanoid" id="A0A151ZDM6"/>
<dbReference type="OMA" id="THEKHCF"/>
<dbReference type="PANTHER" id="PTHR11886:SF35">
    <property type="entry name" value="DYNEIN LIGHT CHAIN"/>
    <property type="match status" value="1"/>
</dbReference>
<gene>
    <name evidence="9" type="ORF">DLAC_06872</name>
</gene>
<evidence type="ECO:0000313" key="10">
    <source>
        <dbReference type="Proteomes" id="UP000076078"/>
    </source>
</evidence>
<dbReference type="EMBL" id="LODT01000031">
    <property type="protein sequence ID" value="KYQ92041.1"/>
    <property type="molecule type" value="Genomic_DNA"/>
</dbReference>
<dbReference type="PANTHER" id="PTHR11886">
    <property type="entry name" value="DYNEIN LIGHT CHAIN"/>
    <property type="match status" value="1"/>
</dbReference>
<dbReference type="OrthoDB" id="10033309at2759"/>
<sequence length="90" mass="10416">MSSKYSISVKNVDMPDFMQQDATELAIKAFEEAKIERDIAMIIKKEFDKKYSPTWHCIVGKSFGSHVTHETKSFIYFHINNHSVLLFKTG</sequence>
<evidence type="ECO:0000256" key="8">
    <source>
        <dbReference type="RuleBase" id="RU365010"/>
    </source>
</evidence>
<evidence type="ECO:0000256" key="7">
    <source>
        <dbReference type="ARBA" id="ARBA00023212"/>
    </source>
</evidence>
<keyword evidence="6 8" id="KW-0505">Motor protein</keyword>
<dbReference type="GO" id="GO:0005868">
    <property type="term" value="C:cytoplasmic dynein complex"/>
    <property type="evidence" value="ECO:0007669"/>
    <property type="project" value="TreeGrafter"/>
</dbReference>
<dbReference type="CDD" id="cd21452">
    <property type="entry name" value="DLC-like_DYNLL1_DYNLL2"/>
    <property type="match status" value="1"/>
</dbReference>
<evidence type="ECO:0000256" key="5">
    <source>
        <dbReference type="ARBA" id="ARBA00023017"/>
    </source>
</evidence>
<accession>A0A151ZDM6</accession>
<dbReference type="InterPro" id="IPR037177">
    <property type="entry name" value="DLC_sf"/>
</dbReference>
<comment type="caution">
    <text evidence="9">The sequence shown here is derived from an EMBL/GenBank/DDBJ whole genome shotgun (WGS) entry which is preliminary data.</text>
</comment>
<evidence type="ECO:0000256" key="3">
    <source>
        <dbReference type="ARBA" id="ARBA00022490"/>
    </source>
</evidence>
<reference evidence="9 10" key="1">
    <citation type="submission" date="2015-12" db="EMBL/GenBank/DDBJ databases">
        <title>Dictyostelia acquired genes for synthesis and detection of signals that induce cell-type specialization by lateral gene transfer from prokaryotes.</title>
        <authorList>
            <person name="Gloeckner G."/>
            <person name="Schaap P."/>
        </authorList>
    </citation>
    <scope>NUCLEOTIDE SEQUENCE [LARGE SCALE GENOMIC DNA]</scope>
    <source>
        <strain evidence="9 10">TK</strain>
    </source>
</reference>
<evidence type="ECO:0000256" key="1">
    <source>
        <dbReference type="ARBA" id="ARBA00004245"/>
    </source>
</evidence>
<dbReference type="GO" id="GO:0007017">
    <property type="term" value="P:microtubule-based process"/>
    <property type="evidence" value="ECO:0007669"/>
    <property type="project" value="InterPro"/>
</dbReference>
<dbReference type="STRING" id="361077.A0A151ZDM6"/>
<keyword evidence="10" id="KW-1185">Reference proteome</keyword>
<dbReference type="SMART" id="SM01375">
    <property type="entry name" value="Dynein_light"/>
    <property type="match status" value="1"/>
</dbReference>
<organism evidence="9 10">
    <name type="scientific">Tieghemostelium lacteum</name>
    <name type="common">Slime mold</name>
    <name type="synonym">Dictyostelium lacteum</name>
    <dbReference type="NCBI Taxonomy" id="361077"/>
    <lineage>
        <taxon>Eukaryota</taxon>
        <taxon>Amoebozoa</taxon>
        <taxon>Evosea</taxon>
        <taxon>Eumycetozoa</taxon>
        <taxon>Dictyostelia</taxon>
        <taxon>Dictyosteliales</taxon>
        <taxon>Raperosteliaceae</taxon>
        <taxon>Tieghemostelium</taxon>
    </lineage>
</organism>
<dbReference type="FunFam" id="3.30.740.10:FF:000001">
    <property type="entry name" value="Dynein light chain"/>
    <property type="match status" value="1"/>
</dbReference>
<dbReference type="Proteomes" id="UP000076078">
    <property type="component" value="Unassembled WGS sequence"/>
</dbReference>
<evidence type="ECO:0000256" key="2">
    <source>
        <dbReference type="ARBA" id="ARBA00010156"/>
    </source>
</evidence>
<evidence type="ECO:0000256" key="6">
    <source>
        <dbReference type="ARBA" id="ARBA00023175"/>
    </source>
</evidence>
<dbReference type="GO" id="GO:0045505">
    <property type="term" value="F:dynein intermediate chain binding"/>
    <property type="evidence" value="ECO:0007669"/>
    <property type="project" value="TreeGrafter"/>
</dbReference>
<dbReference type="AlphaFoldDB" id="A0A151ZDM6"/>
<dbReference type="InterPro" id="IPR019763">
    <property type="entry name" value="Dynein_light_1/2_CS"/>
</dbReference>
<keyword evidence="5 8" id="KW-0243">Dynein</keyword>
<protein>
    <recommendedName>
        <fullName evidence="8">Dynein light chain</fullName>
    </recommendedName>
</protein>
<dbReference type="GO" id="GO:0005874">
    <property type="term" value="C:microtubule"/>
    <property type="evidence" value="ECO:0007669"/>
    <property type="project" value="UniProtKB-KW"/>
</dbReference>
<comment type="subcellular location">
    <subcellularLocation>
        <location evidence="1 8">Cytoplasm</location>
        <location evidence="1 8">Cytoskeleton</location>
    </subcellularLocation>
</comment>
<dbReference type="FunCoup" id="A0A151ZDM6">
    <property type="interactions" value="544"/>
</dbReference>
<keyword evidence="7 8" id="KW-0206">Cytoskeleton</keyword>
<dbReference type="Pfam" id="PF01221">
    <property type="entry name" value="Dynein_light"/>
    <property type="match status" value="1"/>
</dbReference>
<proteinExistence type="inferred from homology"/>
<name>A0A151ZDM6_TIELA</name>
<evidence type="ECO:0000313" key="9">
    <source>
        <dbReference type="EMBL" id="KYQ92041.1"/>
    </source>
</evidence>
<dbReference type="SUPFAM" id="SSF54648">
    <property type="entry name" value="DLC"/>
    <property type="match status" value="1"/>
</dbReference>
<dbReference type="Gene3D" id="3.30.740.10">
    <property type="entry name" value="Protein Inhibitor Of Neuronal Nitric Oxide Synthase"/>
    <property type="match status" value="1"/>
</dbReference>
<keyword evidence="3 8" id="KW-0963">Cytoplasm</keyword>